<proteinExistence type="predicted"/>
<reference evidence="1" key="1">
    <citation type="journal article" date="2015" name="Nature">
        <title>Complex archaea that bridge the gap between prokaryotes and eukaryotes.</title>
        <authorList>
            <person name="Spang A."/>
            <person name="Saw J.H."/>
            <person name="Jorgensen S.L."/>
            <person name="Zaremba-Niedzwiedzka K."/>
            <person name="Martijn J."/>
            <person name="Lind A.E."/>
            <person name="van Eijk R."/>
            <person name="Schleper C."/>
            <person name="Guy L."/>
            <person name="Ettema T.J."/>
        </authorList>
    </citation>
    <scope>NUCLEOTIDE SEQUENCE</scope>
</reference>
<name>A0A0F8ZIH6_9ZZZZ</name>
<protein>
    <submittedName>
        <fullName evidence="1">Uncharacterized protein</fullName>
    </submittedName>
</protein>
<evidence type="ECO:0000313" key="1">
    <source>
        <dbReference type="EMBL" id="KKK59756.1"/>
    </source>
</evidence>
<gene>
    <name evidence="1" type="ORF">LCGC14_3031200</name>
</gene>
<feature type="non-terminal residue" evidence="1">
    <location>
        <position position="1"/>
    </location>
</feature>
<dbReference type="EMBL" id="LAZR01063306">
    <property type="protein sequence ID" value="KKK59756.1"/>
    <property type="molecule type" value="Genomic_DNA"/>
</dbReference>
<sequence>DFNKYQVSSKEIEDKLIIDYPYLFLNFFVKPKEKSSVVDIFLSGKNEVLIENYTKTIELYGDYNFLFAFKRHLVHLGILSQETYL</sequence>
<organism evidence="1">
    <name type="scientific">marine sediment metagenome</name>
    <dbReference type="NCBI Taxonomy" id="412755"/>
    <lineage>
        <taxon>unclassified sequences</taxon>
        <taxon>metagenomes</taxon>
        <taxon>ecological metagenomes</taxon>
    </lineage>
</organism>
<comment type="caution">
    <text evidence="1">The sequence shown here is derived from an EMBL/GenBank/DDBJ whole genome shotgun (WGS) entry which is preliminary data.</text>
</comment>
<accession>A0A0F8ZIH6</accession>
<dbReference type="AlphaFoldDB" id="A0A0F8ZIH6"/>